<name>A0ABD1DCL1_CULPP</name>
<dbReference type="SFLD" id="SFLDG01153">
    <property type="entry name" value="Main.4:_Theta-like"/>
    <property type="match status" value="1"/>
</dbReference>
<organism evidence="9 10">
    <name type="scientific">Culex pipiens pipiens</name>
    <name type="common">Northern house mosquito</name>
    <dbReference type="NCBI Taxonomy" id="38569"/>
    <lineage>
        <taxon>Eukaryota</taxon>
        <taxon>Metazoa</taxon>
        <taxon>Ecdysozoa</taxon>
        <taxon>Arthropoda</taxon>
        <taxon>Hexapoda</taxon>
        <taxon>Insecta</taxon>
        <taxon>Pterygota</taxon>
        <taxon>Neoptera</taxon>
        <taxon>Endopterygota</taxon>
        <taxon>Diptera</taxon>
        <taxon>Nematocera</taxon>
        <taxon>Culicoidea</taxon>
        <taxon>Culicidae</taxon>
        <taxon>Culicinae</taxon>
        <taxon>Culicini</taxon>
        <taxon>Culex</taxon>
        <taxon>Culex</taxon>
    </lineage>
</organism>
<keyword evidence="4" id="KW-0808">Transferase</keyword>
<dbReference type="FunFam" id="1.20.1050.10:FF:000007">
    <property type="entry name" value="Glutathione S-transferase 1-1"/>
    <property type="match status" value="2"/>
</dbReference>
<sequence length="427" mass="47948">MAPKVLYTTRISPAGRAVEITAKILGLELDIKFVDLAKREHLTEEFLKMNPLHTIPVIIDEDVPLYDSHAIIIYLVSKYAKDDKLYPKDLVTQARINAMLHLESGVLFSRIRGLLSPVVYLGCAEVPQDKVDGIYDAYDLVEGSLQSDFLVGNTLTLADISCCTSLSLLKTVFPVDAGKCPKLIAYLKRLEQVVPDYHEFNTSFKMAPIVLYTTRRTPAGRAVEITAKMIGLELDVKFMDLTKKEHMTEEFLKMNPLHTVPTIVDGDVPLYDSHAIIIYLVSKYAKDDKLYPKDLVTQARINAMLHLESGVLFARLRGLLEPIFYKGCAELPQDKMDGIYNAYDLVEGSLQSDYLVGNSLTLADISCCTSLSSLHTLFPADAGKCPKLIAYLKRLEQVIPDYNEFNTVRAEEANTYLKLKLEENKKK</sequence>
<dbReference type="PROSITE" id="PS50404">
    <property type="entry name" value="GST_NTER"/>
    <property type="match status" value="2"/>
</dbReference>
<feature type="domain" description="GST C-terminal" evidence="8">
    <location>
        <begin position="294"/>
        <end position="417"/>
    </location>
</feature>
<dbReference type="SUPFAM" id="SSF52833">
    <property type="entry name" value="Thioredoxin-like"/>
    <property type="match status" value="2"/>
</dbReference>
<evidence type="ECO:0000256" key="5">
    <source>
        <dbReference type="ARBA" id="ARBA00041523"/>
    </source>
</evidence>
<dbReference type="InterPro" id="IPR040079">
    <property type="entry name" value="Glutathione_S-Trfase"/>
</dbReference>
<dbReference type="Pfam" id="PF00043">
    <property type="entry name" value="GST_C"/>
    <property type="match status" value="2"/>
</dbReference>
<feature type="domain" description="GST N-terminal" evidence="7">
    <location>
        <begin position="2"/>
        <end position="83"/>
    </location>
</feature>
<evidence type="ECO:0000259" key="8">
    <source>
        <dbReference type="PROSITE" id="PS50405"/>
    </source>
</evidence>
<comment type="caution">
    <text evidence="9">The sequence shown here is derived from an EMBL/GenBank/DDBJ whole genome shotgun (WGS) entry which is preliminary data.</text>
</comment>
<dbReference type="AlphaFoldDB" id="A0ABD1DCL1"/>
<dbReference type="EC" id="2.5.1.18" evidence="3"/>
<comment type="subunit">
    <text evidence="2">Homodimer.</text>
</comment>
<dbReference type="InterPro" id="IPR010987">
    <property type="entry name" value="Glutathione-S-Trfase_C-like"/>
</dbReference>
<feature type="domain" description="GST N-terminal" evidence="7">
    <location>
        <begin position="207"/>
        <end position="288"/>
    </location>
</feature>
<accession>A0ABD1DCL1</accession>
<dbReference type="PANTHER" id="PTHR43969">
    <property type="entry name" value="GLUTATHIONE S TRANSFERASE D10, ISOFORM A-RELATED"/>
    <property type="match status" value="1"/>
</dbReference>
<protein>
    <recommendedName>
        <fullName evidence="3">glutathione transferase</fullName>
        <ecNumber evidence="3">2.5.1.18</ecNumber>
    </recommendedName>
    <alternativeName>
        <fullName evidence="5">GST class-theta</fullName>
    </alternativeName>
</protein>
<evidence type="ECO:0000256" key="6">
    <source>
        <dbReference type="ARBA" id="ARBA00047960"/>
    </source>
</evidence>
<dbReference type="Gene3D" id="3.40.30.10">
    <property type="entry name" value="Glutaredoxin"/>
    <property type="match status" value="2"/>
</dbReference>
<dbReference type="Pfam" id="PF02798">
    <property type="entry name" value="GST_N"/>
    <property type="match status" value="1"/>
</dbReference>
<evidence type="ECO:0000313" key="10">
    <source>
        <dbReference type="Proteomes" id="UP001562425"/>
    </source>
</evidence>
<dbReference type="Gene3D" id="1.20.1050.10">
    <property type="match status" value="2"/>
</dbReference>
<proteinExistence type="inferred from homology"/>
<dbReference type="PROSITE" id="PS50405">
    <property type="entry name" value="GST_CTER"/>
    <property type="match status" value="2"/>
</dbReference>
<evidence type="ECO:0000259" key="7">
    <source>
        <dbReference type="PROSITE" id="PS50404"/>
    </source>
</evidence>
<dbReference type="Pfam" id="PF13417">
    <property type="entry name" value="GST_N_3"/>
    <property type="match status" value="1"/>
</dbReference>
<dbReference type="SFLD" id="SFLDS00019">
    <property type="entry name" value="Glutathione_Transferase_(cytos"/>
    <property type="match status" value="2"/>
</dbReference>
<evidence type="ECO:0000256" key="3">
    <source>
        <dbReference type="ARBA" id="ARBA00012452"/>
    </source>
</evidence>
<dbReference type="CDD" id="cd03177">
    <property type="entry name" value="GST_C_Delta_Epsilon"/>
    <property type="match status" value="2"/>
</dbReference>
<evidence type="ECO:0000256" key="4">
    <source>
        <dbReference type="ARBA" id="ARBA00022679"/>
    </source>
</evidence>
<reference evidence="9 10" key="1">
    <citation type="submission" date="2024-05" db="EMBL/GenBank/DDBJ databases">
        <title>Culex pipiens pipiens assembly and annotation.</title>
        <authorList>
            <person name="Alout H."/>
            <person name="Durand T."/>
        </authorList>
    </citation>
    <scope>NUCLEOTIDE SEQUENCE [LARGE SCALE GENOMIC DNA]</scope>
    <source>
        <strain evidence="9">HA-2024</strain>
        <tissue evidence="9">Whole body</tissue>
    </source>
</reference>
<dbReference type="Proteomes" id="UP001562425">
    <property type="component" value="Unassembled WGS sequence"/>
</dbReference>
<dbReference type="CDD" id="cd03045">
    <property type="entry name" value="GST_N_Delta_Epsilon"/>
    <property type="match status" value="2"/>
</dbReference>
<evidence type="ECO:0000256" key="2">
    <source>
        <dbReference type="ARBA" id="ARBA00011738"/>
    </source>
</evidence>
<dbReference type="SUPFAM" id="SSF47616">
    <property type="entry name" value="GST C-terminal domain-like"/>
    <property type="match status" value="2"/>
</dbReference>
<gene>
    <name evidence="9" type="ORF">pipiens_009867</name>
</gene>
<dbReference type="InterPro" id="IPR004045">
    <property type="entry name" value="Glutathione_S-Trfase_N"/>
</dbReference>
<keyword evidence="10" id="KW-1185">Reference proteome</keyword>
<comment type="similarity">
    <text evidence="1">Belongs to the GST superfamily. Theta family.</text>
</comment>
<dbReference type="FunFam" id="3.40.30.10:FF:000208">
    <property type="entry name" value="glutathione S-transferase 1"/>
    <property type="match status" value="2"/>
</dbReference>
<evidence type="ECO:0000313" key="9">
    <source>
        <dbReference type="EMBL" id="KAL1397292.1"/>
    </source>
</evidence>
<dbReference type="SFLD" id="SFLDG00358">
    <property type="entry name" value="Main_(cytGST)"/>
    <property type="match status" value="2"/>
</dbReference>
<dbReference type="PANTHER" id="PTHR43969:SF3">
    <property type="entry name" value="GLUTATHIONE S TRANSFERASE E11, ISOFORM A-RELATED"/>
    <property type="match status" value="1"/>
</dbReference>
<comment type="catalytic activity">
    <reaction evidence="6">
        <text>RX + glutathione = an S-substituted glutathione + a halide anion + H(+)</text>
        <dbReference type="Rhea" id="RHEA:16437"/>
        <dbReference type="ChEBI" id="CHEBI:15378"/>
        <dbReference type="ChEBI" id="CHEBI:16042"/>
        <dbReference type="ChEBI" id="CHEBI:17792"/>
        <dbReference type="ChEBI" id="CHEBI:57925"/>
        <dbReference type="ChEBI" id="CHEBI:90779"/>
        <dbReference type="EC" id="2.5.1.18"/>
    </reaction>
</comment>
<dbReference type="InterPro" id="IPR036282">
    <property type="entry name" value="Glutathione-S-Trfase_C_sf"/>
</dbReference>
<dbReference type="InterPro" id="IPR004046">
    <property type="entry name" value="GST_C"/>
</dbReference>
<feature type="domain" description="GST C-terminal" evidence="8">
    <location>
        <begin position="89"/>
        <end position="209"/>
    </location>
</feature>
<dbReference type="InterPro" id="IPR036249">
    <property type="entry name" value="Thioredoxin-like_sf"/>
</dbReference>
<evidence type="ECO:0000256" key="1">
    <source>
        <dbReference type="ARBA" id="ARBA00009899"/>
    </source>
</evidence>
<dbReference type="GO" id="GO:0004364">
    <property type="term" value="F:glutathione transferase activity"/>
    <property type="evidence" value="ECO:0007669"/>
    <property type="project" value="UniProtKB-EC"/>
</dbReference>
<dbReference type="EMBL" id="JBEHCU010006356">
    <property type="protein sequence ID" value="KAL1397292.1"/>
    <property type="molecule type" value="Genomic_DNA"/>
</dbReference>